<feature type="transmembrane region" description="Helical" evidence="1">
    <location>
        <begin position="86"/>
        <end position="106"/>
    </location>
</feature>
<feature type="transmembrane region" description="Helical" evidence="1">
    <location>
        <begin position="170"/>
        <end position="193"/>
    </location>
</feature>
<evidence type="ECO:0000256" key="1">
    <source>
        <dbReference type="SAM" id="Phobius"/>
    </source>
</evidence>
<dbReference type="PANTHER" id="PTHR33531">
    <property type="entry name" value="RUBRERYTHRIN SUBFAMILY"/>
    <property type="match status" value="1"/>
</dbReference>
<dbReference type="eggNOG" id="arCOG03805">
    <property type="taxonomic scope" value="Archaea"/>
</dbReference>
<dbReference type="Proteomes" id="UP000027981">
    <property type="component" value="Chromosome"/>
</dbReference>
<dbReference type="EMBL" id="CP006019">
    <property type="protein sequence ID" value="AIF69946.1"/>
    <property type="molecule type" value="Genomic_DNA"/>
</dbReference>
<feature type="transmembrane region" description="Helical" evidence="1">
    <location>
        <begin position="112"/>
        <end position="135"/>
    </location>
</feature>
<organism evidence="3 4">
    <name type="scientific">Palaeococcus pacificus DY20341</name>
    <dbReference type="NCBI Taxonomy" id="1343739"/>
    <lineage>
        <taxon>Archaea</taxon>
        <taxon>Methanobacteriati</taxon>
        <taxon>Methanobacteriota</taxon>
        <taxon>Thermococci</taxon>
        <taxon>Thermococcales</taxon>
        <taxon>Thermococcaceae</taxon>
        <taxon>Palaeococcus</taxon>
    </lineage>
</organism>
<dbReference type="OrthoDB" id="86229at2157"/>
<dbReference type="PANTHER" id="PTHR33531:SF7">
    <property type="entry name" value="HYPOTHETICAL MEMBRANE PROTEIN, CONSERVED"/>
    <property type="match status" value="1"/>
</dbReference>
<dbReference type="GeneID" id="24842658"/>
<feature type="transmembrane region" description="Helical" evidence="1">
    <location>
        <begin position="147"/>
        <end position="164"/>
    </location>
</feature>
<evidence type="ECO:0000313" key="3">
    <source>
        <dbReference type="EMBL" id="AIF69946.1"/>
    </source>
</evidence>
<keyword evidence="4" id="KW-1185">Reference proteome</keyword>
<reference evidence="3 4" key="2">
    <citation type="journal article" date="2015" name="Genome Announc.">
        <title>Complete Genome Sequence of Hyperthermophilic Piezophilic Archaeon Palaeococcus pacificus DY20341T, Isolated from Deep-Sea Hydrothermal Sediments.</title>
        <authorList>
            <person name="Zeng X."/>
            <person name="Jebbar M."/>
            <person name="Shao Z."/>
        </authorList>
    </citation>
    <scope>NUCLEOTIDE SEQUENCE [LARGE SCALE GENOMIC DNA]</scope>
    <source>
        <strain evidence="3 4">DY20341</strain>
    </source>
</reference>
<dbReference type="HOGENOM" id="CLU_063611_0_0_2"/>
<evidence type="ECO:0000259" key="2">
    <source>
        <dbReference type="Pfam" id="PF05763"/>
    </source>
</evidence>
<dbReference type="AlphaFoldDB" id="A0A075LUY8"/>
<dbReference type="STRING" id="1343739.PAP_07785"/>
<feature type="transmembrane region" description="Helical" evidence="1">
    <location>
        <begin position="54"/>
        <end position="74"/>
    </location>
</feature>
<name>A0A075LUY8_9EURY</name>
<feature type="domain" description="DUF835" evidence="2">
    <location>
        <begin position="221"/>
        <end position="350"/>
    </location>
</feature>
<accession>A0A075LUY8</accession>
<feature type="transmembrane region" description="Helical" evidence="1">
    <location>
        <begin position="30"/>
        <end position="48"/>
    </location>
</feature>
<dbReference type="Pfam" id="PF05763">
    <property type="entry name" value="DUF835"/>
    <property type="match status" value="1"/>
</dbReference>
<sequence>MAEAGLVMLLDLTAFALILRVYLKNKRKSALAFSLAWFFDFLTILFGSDSHYELSSLFLATFSALIFYGSLTLLKEERESLSQDRIRRYSLVPPIAIFYFWILKSINLVDEWMFMVGISSLISCIFLVISGVLIKTLDHIYEKKARYLSYTLALFGIHLLPLPILGRAEWYFPIGFTISTVLILILTILMIRLTSSKQFNKLKEAVVKEIDIKTGVLIVDQEEYKRLREKLKDAPVLAFLREIKDAPENWECFFVTTAVKEETKNAIYPTDLAKMTELSYRYLKTAADSKVKGIVVIDCLEYLLIYNETSAIMKFLTKLTDFALINNSTLILVADKSALGEKQWALLNKLLGEIY</sequence>
<keyword evidence="1" id="KW-1133">Transmembrane helix</keyword>
<dbReference type="InterPro" id="IPR008553">
    <property type="entry name" value="DUF835"/>
</dbReference>
<dbReference type="KEGG" id="ppac:PAP_07785"/>
<gene>
    <name evidence="3" type="ORF">PAP_07785</name>
</gene>
<protein>
    <recommendedName>
        <fullName evidence="2">DUF835 domain-containing protein</fullName>
    </recommendedName>
</protein>
<evidence type="ECO:0000313" key="4">
    <source>
        <dbReference type="Proteomes" id="UP000027981"/>
    </source>
</evidence>
<proteinExistence type="predicted"/>
<keyword evidence="1" id="KW-0472">Membrane</keyword>
<reference evidence="4" key="1">
    <citation type="submission" date="2013-06" db="EMBL/GenBank/DDBJ databases">
        <title>Complete Genome Sequence of Hyperthermophilic Palaeococcus pacificus DY20341T, Isolated from a Deep-Sea Hydrothermal Sediments.</title>
        <authorList>
            <person name="Zeng X."/>
            <person name="Shao Z."/>
        </authorList>
    </citation>
    <scope>NUCLEOTIDE SEQUENCE [LARGE SCALE GENOMIC DNA]</scope>
    <source>
        <strain evidence="4">DY20341</strain>
    </source>
</reference>
<feature type="transmembrane region" description="Helical" evidence="1">
    <location>
        <begin position="6"/>
        <end position="23"/>
    </location>
</feature>
<keyword evidence="1" id="KW-0812">Transmembrane</keyword>
<dbReference type="RefSeq" id="WP_052649121.1">
    <property type="nucleotide sequence ID" value="NZ_CP006019.1"/>
</dbReference>